<keyword evidence="3" id="KW-0547">Nucleotide-binding</keyword>
<keyword evidence="1" id="KW-0723">Serine/threonine-protein kinase</keyword>
<dbReference type="GO" id="GO:0004674">
    <property type="term" value="F:protein serine/threonine kinase activity"/>
    <property type="evidence" value="ECO:0007669"/>
    <property type="project" value="UniProtKB-KW"/>
</dbReference>
<evidence type="ECO:0000259" key="2">
    <source>
        <dbReference type="Pfam" id="PF13581"/>
    </source>
</evidence>
<sequence length="163" mass="17482">MSDVNDEISAPRLAGRQFSVQLSSTRRGARLARLLAVEQLRAWGLALCLEPAAHIVAELAANAVSHGLVPGRDFRLALRLAGEPGNVTLRIGVTDTRHDALPAACAPQEDRTGGRGLLLVTALADRWGVEQGRPPHKTVWAEIDLREPAAVPLSTGVRFSGFR</sequence>
<evidence type="ECO:0000313" key="3">
    <source>
        <dbReference type="EMBL" id="MBP0458061.1"/>
    </source>
</evidence>
<protein>
    <submittedName>
        <fullName evidence="3">ATP-binding protein</fullName>
    </submittedName>
</protein>
<accession>A0A940RVA4</accession>
<keyword evidence="4" id="KW-1185">Reference proteome</keyword>
<keyword evidence="1" id="KW-0418">Kinase</keyword>
<gene>
    <name evidence="3" type="ORF">JFN87_11195</name>
</gene>
<organism evidence="3 4">
    <name type="scientific">Streptomyces montanisoli</name>
    <dbReference type="NCBI Taxonomy" id="2798581"/>
    <lineage>
        <taxon>Bacteria</taxon>
        <taxon>Bacillati</taxon>
        <taxon>Actinomycetota</taxon>
        <taxon>Actinomycetes</taxon>
        <taxon>Kitasatosporales</taxon>
        <taxon>Streptomycetaceae</taxon>
        <taxon>Streptomyces</taxon>
    </lineage>
</organism>
<dbReference type="InterPro" id="IPR003594">
    <property type="entry name" value="HATPase_dom"/>
</dbReference>
<dbReference type="EMBL" id="JAGIQL010000034">
    <property type="protein sequence ID" value="MBP0458061.1"/>
    <property type="molecule type" value="Genomic_DNA"/>
</dbReference>
<proteinExistence type="predicted"/>
<reference evidence="3" key="1">
    <citation type="submission" date="2021-03" db="EMBL/GenBank/DDBJ databases">
        <title>Whole genome sequence of Streptomyces bomunensis MMS17-BM035.</title>
        <authorList>
            <person name="Lee J.H."/>
        </authorList>
    </citation>
    <scope>NUCLEOTIDE SEQUENCE</scope>
    <source>
        <strain evidence="3">MMS17-BM035</strain>
    </source>
</reference>
<dbReference type="InterPro" id="IPR050267">
    <property type="entry name" value="Anti-sigma-factor_SerPK"/>
</dbReference>
<name>A0A940RVA4_9ACTN</name>
<dbReference type="PANTHER" id="PTHR35526">
    <property type="entry name" value="ANTI-SIGMA-F FACTOR RSBW-RELATED"/>
    <property type="match status" value="1"/>
</dbReference>
<dbReference type="Pfam" id="PF13581">
    <property type="entry name" value="HATPase_c_2"/>
    <property type="match status" value="1"/>
</dbReference>
<evidence type="ECO:0000313" key="4">
    <source>
        <dbReference type="Proteomes" id="UP000670475"/>
    </source>
</evidence>
<dbReference type="PANTHER" id="PTHR35526:SF3">
    <property type="entry name" value="ANTI-SIGMA-F FACTOR RSBW"/>
    <property type="match status" value="1"/>
</dbReference>
<dbReference type="Gene3D" id="3.30.565.10">
    <property type="entry name" value="Histidine kinase-like ATPase, C-terminal domain"/>
    <property type="match status" value="1"/>
</dbReference>
<keyword evidence="1" id="KW-0808">Transferase</keyword>
<comment type="caution">
    <text evidence="3">The sequence shown here is derived from an EMBL/GenBank/DDBJ whole genome shotgun (WGS) entry which is preliminary data.</text>
</comment>
<dbReference type="CDD" id="cd16936">
    <property type="entry name" value="HATPase_RsbW-like"/>
    <property type="match status" value="1"/>
</dbReference>
<dbReference type="InterPro" id="IPR036890">
    <property type="entry name" value="HATPase_C_sf"/>
</dbReference>
<keyword evidence="3" id="KW-0067">ATP-binding</keyword>
<evidence type="ECO:0000256" key="1">
    <source>
        <dbReference type="ARBA" id="ARBA00022527"/>
    </source>
</evidence>
<feature type="domain" description="Histidine kinase/HSP90-like ATPase" evidence="2">
    <location>
        <begin position="30"/>
        <end position="140"/>
    </location>
</feature>
<dbReference type="GO" id="GO:0005524">
    <property type="term" value="F:ATP binding"/>
    <property type="evidence" value="ECO:0007669"/>
    <property type="project" value="UniProtKB-KW"/>
</dbReference>
<dbReference type="Proteomes" id="UP000670475">
    <property type="component" value="Unassembled WGS sequence"/>
</dbReference>
<dbReference type="AlphaFoldDB" id="A0A940RVA4"/>